<keyword evidence="2" id="KW-1185">Reference proteome</keyword>
<comment type="caution">
    <text evidence="1">The sequence shown here is derived from an EMBL/GenBank/DDBJ whole genome shotgun (WGS) entry which is preliminary data.</text>
</comment>
<accession>A0A5B6WJ67</accession>
<name>A0A5B6WJ67_9ROSI</name>
<reference evidence="2" key="1">
    <citation type="journal article" date="2019" name="Plant Biotechnol. J.">
        <title>Genome sequencing of the Australian wild diploid species Gossypium australe highlights disease resistance and delayed gland morphogenesis.</title>
        <authorList>
            <person name="Cai Y."/>
            <person name="Cai X."/>
            <person name="Wang Q."/>
            <person name="Wang P."/>
            <person name="Zhang Y."/>
            <person name="Cai C."/>
            <person name="Xu Y."/>
            <person name="Wang K."/>
            <person name="Zhou Z."/>
            <person name="Wang C."/>
            <person name="Geng S."/>
            <person name="Li B."/>
            <person name="Dong Q."/>
            <person name="Hou Y."/>
            <person name="Wang H."/>
            <person name="Ai P."/>
            <person name="Liu Z."/>
            <person name="Yi F."/>
            <person name="Sun M."/>
            <person name="An G."/>
            <person name="Cheng J."/>
            <person name="Zhang Y."/>
            <person name="Shi Q."/>
            <person name="Xie Y."/>
            <person name="Shi X."/>
            <person name="Chang Y."/>
            <person name="Huang F."/>
            <person name="Chen Y."/>
            <person name="Hong S."/>
            <person name="Mi L."/>
            <person name="Sun Q."/>
            <person name="Zhang L."/>
            <person name="Zhou B."/>
            <person name="Peng R."/>
            <person name="Zhang X."/>
            <person name="Liu F."/>
        </authorList>
    </citation>
    <scope>NUCLEOTIDE SEQUENCE [LARGE SCALE GENOMIC DNA]</scope>
    <source>
        <strain evidence="2">cv. PA1801</strain>
    </source>
</reference>
<dbReference type="Proteomes" id="UP000325315">
    <property type="component" value="Unassembled WGS sequence"/>
</dbReference>
<evidence type="ECO:0000313" key="2">
    <source>
        <dbReference type="Proteomes" id="UP000325315"/>
    </source>
</evidence>
<sequence length="83" mass="10041">MVASEYERCIRFEDGLRDNLRVLIAPQREREFSVLVEKVKIVEDVKLMERSNRDRERVMQRLWETPSGRVLEKDYGLFEVWVP</sequence>
<dbReference type="EMBL" id="SMMG02000003">
    <property type="protein sequence ID" value="KAA3481145.1"/>
    <property type="molecule type" value="Genomic_DNA"/>
</dbReference>
<gene>
    <name evidence="1" type="ORF">EPI10_021537</name>
</gene>
<protein>
    <submittedName>
        <fullName evidence="1">Zinc finger CCHC domain-containing 8</fullName>
    </submittedName>
</protein>
<dbReference type="AlphaFoldDB" id="A0A5B6WJ67"/>
<dbReference type="OrthoDB" id="2272416at2759"/>
<evidence type="ECO:0000313" key="1">
    <source>
        <dbReference type="EMBL" id="KAA3481145.1"/>
    </source>
</evidence>
<organism evidence="1 2">
    <name type="scientific">Gossypium australe</name>
    <dbReference type="NCBI Taxonomy" id="47621"/>
    <lineage>
        <taxon>Eukaryota</taxon>
        <taxon>Viridiplantae</taxon>
        <taxon>Streptophyta</taxon>
        <taxon>Embryophyta</taxon>
        <taxon>Tracheophyta</taxon>
        <taxon>Spermatophyta</taxon>
        <taxon>Magnoliopsida</taxon>
        <taxon>eudicotyledons</taxon>
        <taxon>Gunneridae</taxon>
        <taxon>Pentapetalae</taxon>
        <taxon>rosids</taxon>
        <taxon>malvids</taxon>
        <taxon>Malvales</taxon>
        <taxon>Malvaceae</taxon>
        <taxon>Malvoideae</taxon>
        <taxon>Gossypium</taxon>
    </lineage>
</organism>
<proteinExistence type="predicted"/>